<evidence type="ECO:0000256" key="1">
    <source>
        <dbReference type="ARBA" id="ARBA00022842"/>
    </source>
</evidence>
<name>A0A076LM68_9GAMM</name>
<reference evidence="3 4" key="1">
    <citation type="journal article" date="2012" name="PLoS ONE">
        <title>Edwardsiella comparative phylogenomics reveal the new intra/inter-species taxonomic relationships, virulence evolution and niche adaptation mechanisms.</title>
        <authorList>
            <person name="Yang M."/>
            <person name="Lv Y."/>
            <person name="Xiao J."/>
            <person name="Wu H."/>
            <person name="Zheng H."/>
            <person name="Liu Q."/>
            <person name="Zhang Y."/>
            <person name="Wang Q."/>
        </authorList>
    </citation>
    <scope>NUCLEOTIDE SEQUENCE [LARGE SCALE GENOMIC DNA]</scope>
    <source>
        <strain evidence="4">080813</strain>
    </source>
</reference>
<dbReference type="AlphaFoldDB" id="A0A076LM68"/>
<dbReference type="PANTHER" id="PTHR43777:SF1">
    <property type="entry name" value="MOLYBDENUM COFACTOR CYTIDYLYLTRANSFERASE"/>
    <property type="match status" value="1"/>
</dbReference>
<dbReference type="SUPFAM" id="SSF53448">
    <property type="entry name" value="Nucleotide-diphospho-sugar transferases"/>
    <property type="match status" value="1"/>
</dbReference>
<dbReference type="InterPro" id="IPR029044">
    <property type="entry name" value="Nucleotide-diphossugar_trans"/>
</dbReference>
<dbReference type="EMBL" id="CP006664">
    <property type="protein sequence ID" value="AIJ07852.1"/>
    <property type="molecule type" value="Genomic_DNA"/>
</dbReference>
<dbReference type="Pfam" id="PF12804">
    <property type="entry name" value="NTP_transf_3"/>
    <property type="match status" value="1"/>
</dbReference>
<accession>A0A076LM68</accession>
<sequence length="197" mass="22173">MMQLTENIIPEAVEGIITAAGLSSRMGQWKMMLPYRGGTLLDASINNALGFCQQIILVVGFRADELLQRYGDHPRIRTVVNLDYRSGLFSSVRCGAAAVQSDYCFISHGDIPCLTPALFSLLWQRRGPYALMPRYRGIPGHPVLLPRALLPQTEQAYPQRSMREYLLAKDYRYLDINAPEIILDVDTPQAYQLLLGK</sequence>
<dbReference type="PANTHER" id="PTHR43777">
    <property type="entry name" value="MOLYBDENUM COFACTOR CYTIDYLYLTRANSFERASE"/>
    <property type="match status" value="1"/>
</dbReference>
<evidence type="ECO:0000313" key="4">
    <source>
        <dbReference type="Proteomes" id="UP000028681"/>
    </source>
</evidence>
<dbReference type="Gene3D" id="3.90.550.10">
    <property type="entry name" value="Spore Coat Polysaccharide Biosynthesis Protein SpsA, Chain A"/>
    <property type="match status" value="1"/>
</dbReference>
<organism evidence="3 4">
    <name type="scientific">Edwardsiella anguillarum ET080813</name>
    <dbReference type="NCBI Taxonomy" id="667120"/>
    <lineage>
        <taxon>Bacteria</taxon>
        <taxon>Pseudomonadati</taxon>
        <taxon>Pseudomonadota</taxon>
        <taxon>Gammaproteobacteria</taxon>
        <taxon>Enterobacterales</taxon>
        <taxon>Hafniaceae</taxon>
        <taxon>Edwardsiella</taxon>
    </lineage>
</organism>
<gene>
    <name evidence="3" type="primary">ygfJ</name>
    <name evidence="3" type="ORF">ETEE_1399</name>
</gene>
<dbReference type="GO" id="GO:0016779">
    <property type="term" value="F:nucleotidyltransferase activity"/>
    <property type="evidence" value="ECO:0007669"/>
    <property type="project" value="UniProtKB-ARBA"/>
</dbReference>
<evidence type="ECO:0000259" key="2">
    <source>
        <dbReference type="Pfam" id="PF12804"/>
    </source>
</evidence>
<feature type="domain" description="MobA-like NTP transferase" evidence="2">
    <location>
        <begin position="15"/>
        <end position="166"/>
    </location>
</feature>
<dbReference type="HOGENOM" id="CLU_061980_1_2_6"/>
<dbReference type="InterPro" id="IPR025877">
    <property type="entry name" value="MobA-like_NTP_Trfase"/>
</dbReference>
<proteinExistence type="predicted"/>
<dbReference type="CDD" id="cd04182">
    <property type="entry name" value="GT_2_like_f"/>
    <property type="match status" value="1"/>
</dbReference>
<keyword evidence="1" id="KW-0460">Magnesium</keyword>
<evidence type="ECO:0000313" key="3">
    <source>
        <dbReference type="EMBL" id="AIJ07852.1"/>
    </source>
</evidence>
<dbReference type="KEGG" id="ete:ETEE_1399"/>
<dbReference type="Proteomes" id="UP000028681">
    <property type="component" value="Chromosome"/>
</dbReference>
<protein>
    <submittedName>
        <fullName evidence="3">Molybdenum hydroxylase accessory protein, YgfJ family</fullName>
    </submittedName>
</protein>
<dbReference type="RefSeq" id="WP_034165244.1">
    <property type="nucleotide sequence ID" value="NZ_CP006664.1"/>
</dbReference>
<dbReference type="GeneID" id="33939022"/>